<evidence type="ECO:0000313" key="2">
    <source>
        <dbReference type="Proteomes" id="UP000001312"/>
    </source>
</evidence>
<dbReference type="RefSeq" id="XP_001585868.1">
    <property type="nucleotide sequence ID" value="XM_001585818.1"/>
</dbReference>
<proteinExistence type="predicted"/>
<dbReference type="InParanoid" id="A7F5T2"/>
<organism evidence="1 2">
    <name type="scientific">Sclerotinia sclerotiorum (strain ATCC 18683 / 1980 / Ss-1)</name>
    <name type="common">White mold</name>
    <name type="synonym">Whetzelinia sclerotiorum</name>
    <dbReference type="NCBI Taxonomy" id="665079"/>
    <lineage>
        <taxon>Eukaryota</taxon>
        <taxon>Fungi</taxon>
        <taxon>Dikarya</taxon>
        <taxon>Ascomycota</taxon>
        <taxon>Pezizomycotina</taxon>
        <taxon>Leotiomycetes</taxon>
        <taxon>Helotiales</taxon>
        <taxon>Sclerotiniaceae</taxon>
        <taxon>Sclerotinia</taxon>
    </lineage>
</organism>
<sequence length="48" mass="5006">MVLAAGKAQAELGNDMVISFSLTSAYDVRGLCELLEEKGFSIALGKAS</sequence>
<accession>A7F5T2</accession>
<dbReference type="KEGG" id="ssl:SS1G_12960"/>
<dbReference type="GeneID" id="5482045"/>
<dbReference type="HOGENOM" id="CLU_3160259_0_0_1"/>
<reference evidence="2" key="1">
    <citation type="journal article" date="2011" name="PLoS Genet.">
        <title>Genomic analysis of the necrotrophic fungal pathogens Sclerotinia sclerotiorum and Botrytis cinerea.</title>
        <authorList>
            <person name="Amselem J."/>
            <person name="Cuomo C.A."/>
            <person name="van Kan J.A."/>
            <person name="Viaud M."/>
            <person name="Benito E.P."/>
            <person name="Couloux A."/>
            <person name="Coutinho P.M."/>
            <person name="de Vries R.P."/>
            <person name="Dyer P.S."/>
            <person name="Fillinger S."/>
            <person name="Fournier E."/>
            <person name="Gout L."/>
            <person name="Hahn M."/>
            <person name="Kohn L."/>
            <person name="Lapalu N."/>
            <person name="Plummer K.M."/>
            <person name="Pradier J.M."/>
            <person name="Quevillon E."/>
            <person name="Sharon A."/>
            <person name="Simon A."/>
            <person name="ten Have A."/>
            <person name="Tudzynski B."/>
            <person name="Tudzynski P."/>
            <person name="Wincker P."/>
            <person name="Andrew M."/>
            <person name="Anthouard V."/>
            <person name="Beever R.E."/>
            <person name="Beffa R."/>
            <person name="Benoit I."/>
            <person name="Bouzid O."/>
            <person name="Brault B."/>
            <person name="Chen Z."/>
            <person name="Choquer M."/>
            <person name="Collemare J."/>
            <person name="Cotton P."/>
            <person name="Danchin E.G."/>
            <person name="Da Silva C."/>
            <person name="Gautier A."/>
            <person name="Giraud C."/>
            <person name="Giraud T."/>
            <person name="Gonzalez C."/>
            <person name="Grossetete S."/>
            <person name="Guldener U."/>
            <person name="Henrissat B."/>
            <person name="Howlett B.J."/>
            <person name="Kodira C."/>
            <person name="Kretschmer M."/>
            <person name="Lappartient A."/>
            <person name="Leroch M."/>
            <person name="Levis C."/>
            <person name="Mauceli E."/>
            <person name="Neuveglise C."/>
            <person name="Oeser B."/>
            <person name="Pearson M."/>
            <person name="Poulain J."/>
            <person name="Poussereau N."/>
            <person name="Quesneville H."/>
            <person name="Rascle C."/>
            <person name="Schumacher J."/>
            <person name="Segurens B."/>
            <person name="Sexton A."/>
            <person name="Silva E."/>
            <person name="Sirven C."/>
            <person name="Soanes D.M."/>
            <person name="Talbot N.J."/>
            <person name="Templeton M."/>
            <person name="Yandava C."/>
            <person name="Yarden O."/>
            <person name="Zeng Q."/>
            <person name="Rollins J.A."/>
            <person name="Lebrun M.H."/>
            <person name="Dickman M."/>
        </authorList>
    </citation>
    <scope>NUCLEOTIDE SEQUENCE [LARGE SCALE GENOMIC DNA]</scope>
    <source>
        <strain evidence="2">ATCC 18683 / 1980 / Ss-1</strain>
    </source>
</reference>
<keyword evidence="2" id="KW-1185">Reference proteome</keyword>
<dbReference type="EMBL" id="CH476643">
    <property type="protein sequence ID" value="EDN98103.1"/>
    <property type="molecule type" value="Genomic_DNA"/>
</dbReference>
<evidence type="ECO:0000313" key="1">
    <source>
        <dbReference type="EMBL" id="EDN98103.1"/>
    </source>
</evidence>
<name>A7F5T2_SCLS1</name>
<dbReference type="AlphaFoldDB" id="A7F5T2"/>
<dbReference type="Proteomes" id="UP000001312">
    <property type="component" value="Unassembled WGS sequence"/>
</dbReference>
<gene>
    <name evidence="1" type="ORF">SS1G_12960</name>
</gene>
<protein>
    <submittedName>
        <fullName evidence="1">Uncharacterized protein</fullName>
    </submittedName>
</protein>